<gene>
    <name evidence="2" type="ORF">GKC30_03515</name>
</gene>
<proteinExistence type="predicted"/>
<dbReference type="EMBL" id="WODC01000001">
    <property type="protein sequence ID" value="MUM76699.1"/>
    <property type="molecule type" value="Genomic_DNA"/>
</dbReference>
<comment type="caution">
    <text evidence="2">The sequence shown here is derived from an EMBL/GenBank/DDBJ whole genome shotgun (WGS) entry which is preliminary data.</text>
</comment>
<evidence type="ECO:0000313" key="2">
    <source>
        <dbReference type="EMBL" id="MUM76699.1"/>
    </source>
</evidence>
<keyword evidence="2" id="KW-0969">Cilium</keyword>
<accession>A0A7K1KKU7</accession>
<evidence type="ECO:0000313" key="3">
    <source>
        <dbReference type="Proteomes" id="UP000461162"/>
    </source>
</evidence>
<dbReference type="AlphaFoldDB" id="A0A7K1KKU7"/>
<protein>
    <submittedName>
        <fullName evidence="2">Flagellar biosynthesis anti-sigma factor FlgM</fullName>
    </submittedName>
</protein>
<sequence>MKRQESGGCAVEIETERVLREFDAARGERPERCRLSHSEEAQRAEKIARLKSLVRSGDYRPDIKDIARLLTSAMDPTP</sequence>
<keyword evidence="2" id="KW-0966">Cell projection</keyword>
<organism evidence="2 3">
    <name type="scientific">Pseudodesulfovibrio alkaliphilus</name>
    <dbReference type="NCBI Taxonomy" id="2661613"/>
    <lineage>
        <taxon>Bacteria</taxon>
        <taxon>Pseudomonadati</taxon>
        <taxon>Thermodesulfobacteriota</taxon>
        <taxon>Desulfovibrionia</taxon>
        <taxon>Desulfovibrionales</taxon>
        <taxon>Desulfovibrionaceae</taxon>
    </lineage>
</organism>
<dbReference type="SUPFAM" id="SSF101498">
    <property type="entry name" value="Anti-sigma factor FlgM"/>
    <property type="match status" value="1"/>
</dbReference>
<dbReference type="RefSeq" id="WP_155932289.1">
    <property type="nucleotide sequence ID" value="NZ_WODC01000001.1"/>
</dbReference>
<reference evidence="2 3" key="1">
    <citation type="submission" date="2019-11" db="EMBL/GenBank/DDBJ databases">
        <title>Pseudodesulfovibrio alkaliphilus, sp. nov., an alkaliphilic sulfate-reducing bacteria from mud volcano of Taman peninsula, Russia.</title>
        <authorList>
            <person name="Frolova A."/>
            <person name="Merkel A.Y."/>
            <person name="Slobodkin A.I."/>
        </authorList>
    </citation>
    <scope>NUCLEOTIDE SEQUENCE [LARGE SCALE GENOMIC DNA]</scope>
    <source>
        <strain evidence="2 3">F-1</strain>
    </source>
</reference>
<name>A0A7K1KKU7_9BACT</name>
<keyword evidence="3" id="KW-1185">Reference proteome</keyword>
<keyword evidence="2" id="KW-0282">Flagellum</keyword>
<feature type="domain" description="Anti-sigma-28 factor FlgM C-terminal" evidence="1">
    <location>
        <begin position="38"/>
        <end position="70"/>
    </location>
</feature>
<dbReference type="InterPro" id="IPR031316">
    <property type="entry name" value="FlgM_C"/>
</dbReference>
<dbReference type="Pfam" id="PF04316">
    <property type="entry name" value="FlgM"/>
    <property type="match status" value="1"/>
</dbReference>
<dbReference type="InterPro" id="IPR035890">
    <property type="entry name" value="Anti-sigma-28_factor_FlgM_sf"/>
</dbReference>
<evidence type="ECO:0000259" key="1">
    <source>
        <dbReference type="Pfam" id="PF04316"/>
    </source>
</evidence>
<dbReference type="Proteomes" id="UP000461162">
    <property type="component" value="Unassembled WGS sequence"/>
</dbReference>